<sequence length="54" mass="5972">MRPCPIPCVQGQEVIGSRGSRGQWGGERAVLCFVRKGTGGFFSPVIRYSRRSPF</sequence>
<organism evidence="1">
    <name type="scientific">Anguilla anguilla</name>
    <name type="common">European freshwater eel</name>
    <name type="synonym">Muraena anguilla</name>
    <dbReference type="NCBI Taxonomy" id="7936"/>
    <lineage>
        <taxon>Eukaryota</taxon>
        <taxon>Metazoa</taxon>
        <taxon>Chordata</taxon>
        <taxon>Craniata</taxon>
        <taxon>Vertebrata</taxon>
        <taxon>Euteleostomi</taxon>
        <taxon>Actinopterygii</taxon>
        <taxon>Neopterygii</taxon>
        <taxon>Teleostei</taxon>
        <taxon>Anguilliformes</taxon>
        <taxon>Anguillidae</taxon>
        <taxon>Anguilla</taxon>
    </lineage>
</organism>
<protein>
    <submittedName>
        <fullName evidence="1">Uncharacterized protein</fullName>
    </submittedName>
</protein>
<dbReference type="EMBL" id="GBXM01061152">
    <property type="protein sequence ID" value="JAH47425.1"/>
    <property type="molecule type" value="Transcribed_RNA"/>
</dbReference>
<reference evidence="1" key="1">
    <citation type="submission" date="2014-11" db="EMBL/GenBank/DDBJ databases">
        <authorList>
            <person name="Amaro Gonzalez C."/>
        </authorList>
    </citation>
    <scope>NUCLEOTIDE SEQUENCE</scope>
</reference>
<evidence type="ECO:0000313" key="1">
    <source>
        <dbReference type="EMBL" id="JAH47425.1"/>
    </source>
</evidence>
<reference evidence="1" key="2">
    <citation type="journal article" date="2015" name="Fish Shellfish Immunol.">
        <title>Early steps in the European eel (Anguilla anguilla)-Vibrio vulnificus interaction in the gills: Role of the RtxA13 toxin.</title>
        <authorList>
            <person name="Callol A."/>
            <person name="Pajuelo D."/>
            <person name="Ebbesson L."/>
            <person name="Teles M."/>
            <person name="MacKenzie S."/>
            <person name="Amaro C."/>
        </authorList>
    </citation>
    <scope>NUCLEOTIDE SEQUENCE</scope>
</reference>
<proteinExistence type="predicted"/>
<accession>A0A0E9T385</accession>
<name>A0A0E9T385_ANGAN</name>
<dbReference type="AlphaFoldDB" id="A0A0E9T385"/>